<dbReference type="SUPFAM" id="SSF158745">
    <property type="entry name" value="LanC-like"/>
    <property type="match status" value="1"/>
</dbReference>
<dbReference type="Gene3D" id="1.50.10.10">
    <property type="match status" value="1"/>
</dbReference>
<reference evidence="1 2" key="1">
    <citation type="submission" date="2023-01" db="EMBL/GenBank/DDBJ databases">
        <title>Analysis of 21 Apiospora genomes using comparative genomics revels a genus with tremendous synthesis potential of carbohydrate active enzymes and secondary metabolites.</title>
        <authorList>
            <person name="Sorensen T."/>
        </authorList>
    </citation>
    <scope>NUCLEOTIDE SEQUENCE [LARGE SCALE GENOMIC DNA]</scope>
    <source>
        <strain evidence="1 2">CBS 20057</strain>
    </source>
</reference>
<dbReference type="PRINTS" id="PR01950">
    <property type="entry name" value="LANCSUPER"/>
</dbReference>
<name>A0ABR1RV30_9PEZI</name>
<dbReference type="Proteomes" id="UP001396898">
    <property type="component" value="Unassembled WGS sequence"/>
</dbReference>
<dbReference type="PANTHER" id="PTHR12736">
    <property type="entry name" value="LANC-LIKE PROTEIN"/>
    <property type="match status" value="1"/>
</dbReference>
<comment type="caution">
    <text evidence="1">The sequence shown here is derived from an EMBL/GenBank/DDBJ whole genome shotgun (WGS) entry which is preliminary data.</text>
</comment>
<sequence length="367" mass="41047">MCDHQDLYITSPVAGALRTPAAPHQELLACLNRITALNPPVHTCSTGWTFHGFYSGPTSIAYLFYSLSLLYPKLAFKQQSLLEWAQVYLYLGAPVHRIAPTAKDCGIGNEMLAHTAMLVLMSDDAGAVQRLCLYERAINDETNDGLNDWRYGRAGYLYYLRLCKSSLSFIDNPRVNETIEKTIRRMLKVPQPWIRHEKAGAAQGNIGILCQIVLSMPKAAVELQDQLASLLDKQSDDELMQFCQGASGFVQSLRSLRPYYPELDTNIARAISRAQADIWRRGLLRKMPCLCHGIAGNALALDDQAQFLHFLSFMGTEEMEARGWMRDIGPRQDISMASLFTGEAGRAWIWAVADRNLPKTCIGLNDV</sequence>
<accession>A0ABR1RV30</accession>
<dbReference type="CDD" id="cd04794">
    <property type="entry name" value="euk_LANCL"/>
    <property type="match status" value="1"/>
</dbReference>
<protein>
    <submittedName>
        <fullName evidence="1">Uncharacterized protein</fullName>
    </submittedName>
</protein>
<keyword evidence="2" id="KW-1185">Reference proteome</keyword>
<dbReference type="PANTHER" id="PTHR12736:SF7">
    <property type="entry name" value="LANC-LIKE PROTEIN 3"/>
    <property type="match status" value="1"/>
</dbReference>
<dbReference type="Pfam" id="PF05147">
    <property type="entry name" value="LANC_like"/>
    <property type="match status" value="1"/>
</dbReference>
<dbReference type="EMBL" id="JAQQWI010000010">
    <property type="protein sequence ID" value="KAK8018811.1"/>
    <property type="molecule type" value="Genomic_DNA"/>
</dbReference>
<gene>
    <name evidence="1" type="ORF">PG991_008001</name>
</gene>
<proteinExistence type="predicted"/>
<dbReference type="InterPro" id="IPR007822">
    <property type="entry name" value="LANC-like"/>
</dbReference>
<evidence type="ECO:0000313" key="2">
    <source>
        <dbReference type="Proteomes" id="UP001396898"/>
    </source>
</evidence>
<dbReference type="SMART" id="SM01260">
    <property type="entry name" value="LANC_like"/>
    <property type="match status" value="1"/>
</dbReference>
<evidence type="ECO:0000313" key="1">
    <source>
        <dbReference type="EMBL" id="KAK8018811.1"/>
    </source>
</evidence>
<dbReference type="InterPro" id="IPR012341">
    <property type="entry name" value="6hp_glycosidase-like_sf"/>
</dbReference>
<organism evidence="1 2">
    <name type="scientific">Apiospora marii</name>
    <dbReference type="NCBI Taxonomy" id="335849"/>
    <lineage>
        <taxon>Eukaryota</taxon>
        <taxon>Fungi</taxon>
        <taxon>Dikarya</taxon>
        <taxon>Ascomycota</taxon>
        <taxon>Pezizomycotina</taxon>
        <taxon>Sordariomycetes</taxon>
        <taxon>Xylariomycetidae</taxon>
        <taxon>Amphisphaeriales</taxon>
        <taxon>Apiosporaceae</taxon>
        <taxon>Apiospora</taxon>
    </lineage>
</organism>